<dbReference type="Pfam" id="PF04138">
    <property type="entry name" value="GtrA_DPMS_TM"/>
    <property type="match status" value="1"/>
</dbReference>
<keyword evidence="3 6" id="KW-0812">Transmembrane</keyword>
<feature type="transmembrane region" description="Helical" evidence="6">
    <location>
        <begin position="96"/>
        <end position="118"/>
    </location>
</feature>
<dbReference type="AlphaFoldDB" id="A0A7X4GSI8"/>
<dbReference type="Proteomes" id="UP000450012">
    <property type="component" value="Unassembled WGS sequence"/>
</dbReference>
<proteinExistence type="inferred from homology"/>
<evidence type="ECO:0000256" key="1">
    <source>
        <dbReference type="ARBA" id="ARBA00004141"/>
    </source>
</evidence>
<dbReference type="GO" id="GO:0005886">
    <property type="term" value="C:plasma membrane"/>
    <property type="evidence" value="ECO:0007669"/>
    <property type="project" value="TreeGrafter"/>
</dbReference>
<accession>A0A7X4GSI8</accession>
<dbReference type="GO" id="GO:0000271">
    <property type="term" value="P:polysaccharide biosynthetic process"/>
    <property type="evidence" value="ECO:0007669"/>
    <property type="project" value="InterPro"/>
</dbReference>
<dbReference type="PANTHER" id="PTHR38459:SF1">
    <property type="entry name" value="PROPHAGE BACTOPRENOL-LINKED GLUCOSE TRANSLOCASE HOMOLOG"/>
    <property type="match status" value="1"/>
</dbReference>
<feature type="domain" description="GtrA/DPMS transmembrane" evidence="7">
    <location>
        <begin position="14"/>
        <end position="124"/>
    </location>
</feature>
<feature type="transmembrane region" description="Helical" evidence="6">
    <location>
        <begin position="37"/>
        <end position="57"/>
    </location>
</feature>
<gene>
    <name evidence="8" type="ORF">GTP45_18605</name>
</gene>
<evidence type="ECO:0000256" key="5">
    <source>
        <dbReference type="ARBA" id="ARBA00023136"/>
    </source>
</evidence>
<keyword evidence="4 6" id="KW-1133">Transmembrane helix</keyword>
<feature type="transmembrane region" description="Helical" evidence="6">
    <location>
        <begin position="69"/>
        <end position="90"/>
    </location>
</feature>
<comment type="subcellular location">
    <subcellularLocation>
        <location evidence="1">Membrane</location>
        <topology evidence="1">Multi-pass membrane protein</topology>
    </subcellularLocation>
</comment>
<comment type="similarity">
    <text evidence="2">Belongs to the GtrA family.</text>
</comment>
<evidence type="ECO:0000256" key="2">
    <source>
        <dbReference type="ARBA" id="ARBA00009399"/>
    </source>
</evidence>
<keyword evidence="9" id="KW-1185">Reference proteome</keyword>
<dbReference type="PANTHER" id="PTHR38459">
    <property type="entry name" value="PROPHAGE BACTOPRENOL-LINKED GLUCOSE TRANSLOCASE HOMOLOG"/>
    <property type="match status" value="1"/>
</dbReference>
<dbReference type="RefSeq" id="WP_161015360.1">
    <property type="nucleotide sequence ID" value="NZ_WWCK01000005.1"/>
</dbReference>
<evidence type="ECO:0000256" key="6">
    <source>
        <dbReference type="SAM" id="Phobius"/>
    </source>
</evidence>
<dbReference type="InterPro" id="IPR051401">
    <property type="entry name" value="GtrA_CellWall_Glycosyl"/>
</dbReference>
<comment type="caution">
    <text evidence="8">The sequence shown here is derived from an EMBL/GenBank/DDBJ whole genome shotgun (WGS) entry which is preliminary data.</text>
</comment>
<dbReference type="InterPro" id="IPR007267">
    <property type="entry name" value="GtrA_DPMS_TM"/>
</dbReference>
<evidence type="ECO:0000313" key="8">
    <source>
        <dbReference type="EMBL" id="MYM68831.1"/>
    </source>
</evidence>
<evidence type="ECO:0000313" key="9">
    <source>
        <dbReference type="Proteomes" id="UP000450012"/>
    </source>
</evidence>
<reference evidence="8 9" key="1">
    <citation type="submission" date="2019-12" db="EMBL/GenBank/DDBJ databases">
        <title>Novel species isolated from a subtropical stream in China.</title>
        <authorList>
            <person name="Lu H."/>
        </authorList>
    </citation>
    <scope>NUCLEOTIDE SEQUENCE [LARGE SCALE GENOMIC DNA]</scope>
    <source>
        <strain evidence="8 9">FT55W</strain>
    </source>
</reference>
<dbReference type="EMBL" id="WWCK01000005">
    <property type="protein sequence ID" value="MYM68831.1"/>
    <property type="molecule type" value="Genomic_DNA"/>
</dbReference>
<sequence length="125" mass="13141">MAKPALLSTQFLVFVTGGVLCALIDVGLMQGLLMGGAAPLTAASAGFLAGLLVNYLFHAKVTFKQLSSGATVARYLCVVAINYLITLALVALAQHWFGMAMIGKLASLPVVAVNGYLLSKHWVFK</sequence>
<evidence type="ECO:0000256" key="4">
    <source>
        <dbReference type="ARBA" id="ARBA00022989"/>
    </source>
</evidence>
<name>A0A7X4GSI8_9BURK</name>
<evidence type="ECO:0000259" key="7">
    <source>
        <dbReference type="Pfam" id="PF04138"/>
    </source>
</evidence>
<protein>
    <submittedName>
        <fullName evidence="8">GtrA family protein</fullName>
    </submittedName>
</protein>
<organism evidence="8 9">
    <name type="scientific">Duganella rivi</name>
    <dbReference type="NCBI Taxonomy" id="2666083"/>
    <lineage>
        <taxon>Bacteria</taxon>
        <taxon>Pseudomonadati</taxon>
        <taxon>Pseudomonadota</taxon>
        <taxon>Betaproteobacteria</taxon>
        <taxon>Burkholderiales</taxon>
        <taxon>Oxalobacteraceae</taxon>
        <taxon>Telluria group</taxon>
        <taxon>Duganella</taxon>
    </lineage>
</organism>
<keyword evidence="5 6" id="KW-0472">Membrane</keyword>
<evidence type="ECO:0000256" key="3">
    <source>
        <dbReference type="ARBA" id="ARBA00022692"/>
    </source>
</evidence>